<protein>
    <submittedName>
        <fullName evidence="2">Uncharacterized protein</fullName>
    </submittedName>
</protein>
<keyword evidence="1" id="KW-0175">Coiled coil</keyword>
<organism evidence="2 3">
    <name type="scientific">Claveliimonas bilis</name>
    <dbReference type="NCBI Taxonomy" id="3028070"/>
    <lineage>
        <taxon>Bacteria</taxon>
        <taxon>Bacillati</taxon>
        <taxon>Bacillota</taxon>
        <taxon>Clostridia</taxon>
        <taxon>Lachnospirales</taxon>
        <taxon>Lachnospiraceae</taxon>
        <taxon>Claveliimonas</taxon>
    </lineage>
</organism>
<evidence type="ECO:0000313" key="3">
    <source>
        <dbReference type="Proteomes" id="UP001305815"/>
    </source>
</evidence>
<dbReference type="RefSeq" id="WP_230104904.1">
    <property type="nucleotide sequence ID" value="NZ_AP024845.1"/>
</dbReference>
<reference evidence="3" key="1">
    <citation type="journal article" date="2023" name="Int. J. Syst. Evol. Microbiol.">
        <title>Claveliimonas bilis gen. nov., sp. nov., deoxycholic acid-producing bacteria isolated from human faeces, and reclassification of Sellimonas monacensis Zenner et al. 2021 as Claveliimonas monacensis comb. nov.</title>
        <authorList>
            <person name="Hisatomi A."/>
            <person name="Kastawa N.W.E.P.G."/>
            <person name="Song I."/>
            <person name="Ohkuma M."/>
            <person name="Fukiya S."/>
            <person name="Sakamoto M."/>
        </authorList>
    </citation>
    <scope>NUCLEOTIDE SEQUENCE [LARGE SCALE GENOMIC DNA]</scope>
    <source>
        <strain evidence="3">12BBH14</strain>
    </source>
</reference>
<dbReference type="EMBL" id="AP027742">
    <property type="protein sequence ID" value="BDZ75831.1"/>
    <property type="molecule type" value="Genomic_DNA"/>
</dbReference>
<sequence>MAGNGMFRTSLFGGFNKTDVEEYIKTLEHEIESVKVLHQKEKADLLRKMEDSQEKAEQVDLEVPKLQEETAKLQEENDRLHRLLEEAKDQSERADQDMPEGEYKVLQEENAALKERMAQQEKELENLKKNQDGGFFDYETVSKIMDDANRNAEAIEEEAKKRAEEMIETAKVETEKQKDIIAARINAQLEEKGIQLIAAKYKIEQYIKEIESAQQGLFNINSRMMKMVQNMPVRLDDYWEGEHYRELENARKYRHANALLGQEGVKESIKLENGIKKDGEKA</sequence>
<feature type="coiled-coil region" evidence="1">
    <location>
        <begin position="24"/>
        <end position="173"/>
    </location>
</feature>
<evidence type="ECO:0000313" key="2">
    <source>
        <dbReference type="EMBL" id="BDZ75831.1"/>
    </source>
</evidence>
<gene>
    <name evidence="2" type="ORF">Lac1_00140</name>
</gene>
<keyword evidence="3" id="KW-1185">Reference proteome</keyword>
<dbReference type="Gene3D" id="1.20.5.620">
    <property type="entry name" value="F1F0 ATP synthase subunit B, membrane domain"/>
    <property type="match status" value="1"/>
</dbReference>
<evidence type="ECO:0000256" key="1">
    <source>
        <dbReference type="SAM" id="Coils"/>
    </source>
</evidence>
<proteinExistence type="predicted"/>
<name>A0ABM8HGQ6_9FIRM</name>
<accession>A0ABM8HGQ6</accession>
<dbReference type="Proteomes" id="UP001305815">
    <property type="component" value="Chromosome"/>
</dbReference>